<accession>A0A427AYL4</accession>
<organism evidence="2 3">
    <name type="scientific">Ensete ventricosum</name>
    <name type="common">Abyssinian banana</name>
    <name type="synonym">Musa ensete</name>
    <dbReference type="NCBI Taxonomy" id="4639"/>
    <lineage>
        <taxon>Eukaryota</taxon>
        <taxon>Viridiplantae</taxon>
        <taxon>Streptophyta</taxon>
        <taxon>Embryophyta</taxon>
        <taxon>Tracheophyta</taxon>
        <taxon>Spermatophyta</taxon>
        <taxon>Magnoliopsida</taxon>
        <taxon>Liliopsida</taxon>
        <taxon>Zingiberales</taxon>
        <taxon>Musaceae</taxon>
        <taxon>Ensete</taxon>
    </lineage>
</organism>
<dbReference type="EMBL" id="AMZH03000931">
    <property type="protein sequence ID" value="RRT81349.1"/>
    <property type="molecule type" value="Genomic_DNA"/>
</dbReference>
<feature type="region of interest" description="Disordered" evidence="1">
    <location>
        <begin position="22"/>
        <end position="60"/>
    </location>
</feature>
<feature type="region of interest" description="Disordered" evidence="1">
    <location>
        <begin position="83"/>
        <end position="102"/>
    </location>
</feature>
<gene>
    <name evidence="2" type="ORF">B296_00008006</name>
</gene>
<evidence type="ECO:0000313" key="3">
    <source>
        <dbReference type="Proteomes" id="UP000287651"/>
    </source>
</evidence>
<name>A0A427AYL4_ENSVE</name>
<dbReference type="Proteomes" id="UP000287651">
    <property type="component" value="Unassembled WGS sequence"/>
</dbReference>
<dbReference type="AlphaFoldDB" id="A0A427AYL4"/>
<evidence type="ECO:0000256" key="1">
    <source>
        <dbReference type="SAM" id="MobiDB-lite"/>
    </source>
</evidence>
<reference evidence="2 3" key="1">
    <citation type="journal article" date="2014" name="Agronomy (Basel)">
        <title>A Draft Genome Sequence for Ensete ventricosum, the Drought-Tolerant Tree Against Hunger.</title>
        <authorList>
            <person name="Harrison J."/>
            <person name="Moore K.A."/>
            <person name="Paszkiewicz K."/>
            <person name="Jones T."/>
            <person name="Grant M."/>
            <person name="Ambacheew D."/>
            <person name="Muzemil S."/>
            <person name="Studholme D.J."/>
        </authorList>
    </citation>
    <scope>NUCLEOTIDE SEQUENCE [LARGE SCALE GENOMIC DNA]</scope>
</reference>
<comment type="caution">
    <text evidence="2">The sequence shown here is derived from an EMBL/GenBank/DDBJ whole genome shotgun (WGS) entry which is preliminary data.</text>
</comment>
<feature type="compositionally biased region" description="Basic and acidic residues" evidence="1">
    <location>
        <begin position="36"/>
        <end position="56"/>
    </location>
</feature>
<evidence type="ECO:0000313" key="2">
    <source>
        <dbReference type="EMBL" id="RRT81349.1"/>
    </source>
</evidence>
<evidence type="ECO:0008006" key="4">
    <source>
        <dbReference type="Google" id="ProtNLM"/>
    </source>
</evidence>
<sequence>MVAGSAGQGWKMAAVSTTAIVKEGSSGVSGEGVEDGSSKEMERWQRRREEGSKDNVDGMIGSSITKVHRWSVGLRIAVAEDEEETHVGCNGDGQQEVWQRDDESYSGCRAGAREKGKSGEGIAARATGMAGGAGGSSGISDNRGKVMAVVEEEIVGVDGNNDNVRR</sequence>
<protein>
    <recommendedName>
        <fullName evidence="4">DUF834 domain-containing protein</fullName>
    </recommendedName>
</protein>
<proteinExistence type="predicted"/>